<gene>
    <name evidence="1" type="ORF">BCO9919_02991</name>
</gene>
<organism evidence="1 2">
    <name type="scientific">Burkholderia cenocepacia</name>
    <dbReference type="NCBI Taxonomy" id="95486"/>
    <lineage>
        <taxon>Bacteria</taxon>
        <taxon>Pseudomonadati</taxon>
        <taxon>Pseudomonadota</taxon>
        <taxon>Betaproteobacteria</taxon>
        <taxon>Burkholderiales</taxon>
        <taxon>Burkholderiaceae</taxon>
        <taxon>Burkholderia</taxon>
        <taxon>Burkholderia cepacia complex</taxon>
    </lineage>
</organism>
<reference evidence="1 2" key="1">
    <citation type="submission" date="2020-04" db="EMBL/GenBank/DDBJ databases">
        <authorList>
            <person name="Depoorter E."/>
        </authorList>
    </citation>
    <scope>NUCLEOTIDE SEQUENCE [LARGE SCALE GENOMIC DNA]</scope>
    <source>
        <strain evidence="1 2">BCC0132</strain>
    </source>
</reference>
<name>A0A6J5J803_9BURK</name>
<evidence type="ECO:0000313" key="2">
    <source>
        <dbReference type="Proteomes" id="UP000494322"/>
    </source>
</evidence>
<protein>
    <submittedName>
        <fullName evidence="1">Uncharacterized protein</fullName>
    </submittedName>
</protein>
<proteinExistence type="predicted"/>
<accession>A0A6J5J803</accession>
<evidence type="ECO:0000313" key="1">
    <source>
        <dbReference type="EMBL" id="CAB3967872.1"/>
    </source>
</evidence>
<sequence length="52" mass="6323">MVKVLKIKCLEAAARIWPWFRFGEFWNHFFALVEMTKSNFRNLYAIFSICTF</sequence>
<dbReference type="Proteomes" id="UP000494322">
    <property type="component" value="Unassembled WGS sequence"/>
</dbReference>
<dbReference type="EMBL" id="CABWIK020000015">
    <property type="protein sequence ID" value="CAB3967872.1"/>
    <property type="molecule type" value="Genomic_DNA"/>
</dbReference>
<dbReference type="AlphaFoldDB" id="A0A6J5J803"/>